<dbReference type="eggNOG" id="ENOG5033DI3">
    <property type="taxonomic scope" value="Bacteria"/>
</dbReference>
<sequence>MSSVVATLEAMGAWSEEPFGNDTAADWAWELDEADSWAFVTDVLQSYAAGGEEDQDVDAIAVAAAAVVAHGAGLALSEQEDTESVEGFLARVGAPPASVVALARAALDKVRGDSELAELWAESDEIDEWRATLTRLRDALPA</sequence>
<dbReference type="Pfam" id="PF14078">
    <property type="entry name" value="DUF4259"/>
    <property type="match status" value="1"/>
</dbReference>
<evidence type="ECO:0000313" key="1">
    <source>
        <dbReference type="EMBL" id="EZP27600.1"/>
    </source>
</evidence>
<dbReference type="PATRIC" id="fig|273677.3.peg.1571"/>
<dbReference type="OrthoDB" id="73183at2"/>
<evidence type="ECO:0000313" key="2">
    <source>
        <dbReference type="Proteomes" id="UP000024001"/>
    </source>
</evidence>
<dbReference type="InterPro" id="IPR025355">
    <property type="entry name" value="DUF4259"/>
</dbReference>
<dbReference type="AlphaFoldDB" id="A0A031FVF0"/>
<accession>A0A031FVF0</accession>
<evidence type="ECO:0008006" key="3">
    <source>
        <dbReference type="Google" id="ProtNLM"/>
    </source>
</evidence>
<dbReference type="RefSeq" id="WP_036311068.1">
    <property type="nucleotide sequence ID" value="NZ_JFYO01000005.1"/>
</dbReference>
<reference evidence="1 2" key="1">
    <citation type="submission" date="2014-03" db="EMBL/GenBank/DDBJ databases">
        <title>Draft Genome Sequences of 13 Willow Endophytes.</title>
        <authorList>
            <person name="Gan H.Y."/>
            <person name="Gan H.M."/>
            <person name="Savka M.A."/>
            <person name="Hudson A.O."/>
        </authorList>
    </citation>
    <scope>NUCLEOTIDE SEQUENCE [LARGE SCALE GENOMIC DNA]</scope>
    <source>
        <strain evidence="1 2">RIT293</strain>
    </source>
</reference>
<organism evidence="1 2">
    <name type="scientific">Microbacterium oleivorans</name>
    <dbReference type="NCBI Taxonomy" id="273677"/>
    <lineage>
        <taxon>Bacteria</taxon>
        <taxon>Bacillati</taxon>
        <taxon>Actinomycetota</taxon>
        <taxon>Actinomycetes</taxon>
        <taxon>Micrococcales</taxon>
        <taxon>Microbacteriaceae</taxon>
        <taxon>Microbacterium</taxon>
    </lineage>
</organism>
<keyword evidence="2" id="KW-1185">Reference proteome</keyword>
<name>A0A031FVF0_9MICO</name>
<proteinExistence type="predicted"/>
<dbReference type="Proteomes" id="UP000024001">
    <property type="component" value="Unassembled WGS sequence"/>
</dbReference>
<comment type="caution">
    <text evidence="1">The sequence shown here is derived from an EMBL/GenBank/DDBJ whole genome shotgun (WGS) entry which is preliminary data.</text>
</comment>
<protein>
    <recommendedName>
        <fullName evidence="3">DUF4259 domain-containing protein</fullName>
    </recommendedName>
</protein>
<gene>
    <name evidence="1" type="ORF">BW34_01589</name>
</gene>
<dbReference type="EMBL" id="JFYO01000005">
    <property type="protein sequence ID" value="EZP27600.1"/>
    <property type="molecule type" value="Genomic_DNA"/>
</dbReference>